<dbReference type="AlphaFoldDB" id="A0A494UTI5"/>
<feature type="region of interest" description="Disordered" evidence="1">
    <location>
        <begin position="1"/>
        <end position="60"/>
    </location>
</feature>
<evidence type="ECO:0000256" key="1">
    <source>
        <dbReference type="SAM" id="MobiDB-lite"/>
    </source>
</evidence>
<name>A0A494UTI5_9ACTN</name>
<evidence type="ECO:0000313" key="3">
    <source>
        <dbReference type="Proteomes" id="UP000282170"/>
    </source>
</evidence>
<organism evidence="2 3">
    <name type="scientific">Streptomyces fungicidicus</name>
    <dbReference type="NCBI Taxonomy" id="68203"/>
    <lineage>
        <taxon>Bacteria</taxon>
        <taxon>Bacillati</taxon>
        <taxon>Actinomycetota</taxon>
        <taxon>Actinomycetes</taxon>
        <taxon>Kitasatosporales</taxon>
        <taxon>Streptomycetaceae</taxon>
        <taxon>Streptomyces</taxon>
    </lineage>
</organism>
<reference evidence="2 3" key="1">
    <citation type="submission" date="2017-09" db="EMBL/GenBank/DDBJ databases">
        <authorList>
            <person name="Zhang H."/>
            <person name="Hu S."/>
            <person name="Xu J."/>
            <person name="He Z."/>
        </authorList>
    </citation>
    <scope>NUCLEOTIDE SEQUENCE [LARGE SCALE GENOMIC DNA]</scope>
    <source>
        <strain evidence="2 3">TXX3120</strain>
    </source>
</reference>
<evidence type="ECO:0000313" key="2">
    <source>
        <dbReference type="EMBL" id="AYL33989.1"/>
    </source>
</evidence>
<dbReference type="EMBL" id="CP023407">
    <property type="protein sequence ID" value="AYL33989.1"/>
    <property type="molecule type" value="Genomic_DNA"/>
</dbReference>
<protein>
    <submittedName>
        <fullName evidence="2">Uncharacterized protein</fullName>
    </submittedName>
</protein>
<gene>
    <name evidence="2" type="ORF">CNQ36_00155</name>
</gene>
<dbReference type="Proteomes" id="UP000282170">
    <property type="component" value="Chromosome"/>
</dbReference>
<sequence>MPATTTHNRIATELTDIHGKGQTNRSVPDDGLPSHTHRLATDALRGSASRRNGRPSPLPF</sequence>
<keyword evidence="3" id="KW-1185">Reference proteome</keyword>
<dbReference type="KEGG" id="sfug:CNQ36_00155"/>
<accession>A0A494UTI5</accession>
<proteinExistence type="predicted"/>